<dbReference type="SUPFAM" id="SSF55874">
    <property type="entry name" value="ATPase domain of HSP90 chaperone/DNA topoisomerase II/histidine kinase"/>
    <property type="match status" value="2"/>
</dbReference>
<comment type="caution">
    <text evidence="6">The sequence shown here is derived from an EMBL/GenBank/DDBJ whole genome shotgun (WGS) entry which is preliminary data.</text>
</comment>
<dbReference type="Pfam" id="PF00072">
    <property type="entry name" value="Response_reg"/>
    <property type="match status" value="1"/>
</dbReference>
<dbReference type="Gene3D" id="3.40.50.2300">
    <property type="match status" value="2"/>
</dbReference>
<dbReference type="InterPro" id="IPR036097">
    <property type="entry name" value="HisK_dim/P_sf"/>
</dbReference>
<dbReference type="PROSITE" id="PS50110">
    <property type="entry name" value="RESPONSE_REGULATORY"/>
    <property type="match status" value="1"/>
</dbReference>
<evidence type="ECO:0000256" key="2">
    <source>
        <dbReference type="PROSITE-ProRule" id="PRU00169"/>
    </source>
</evidence>
<dbReference type="InterPro" id="IPR036890">
    <property type="entry name" value="HATPase_C_sf"/>
</dbReference>
<evidence type="ECO:0000259" key="5">
    <source>
        <dbReference type="PROSITE" id="PS50110"/>
    </source>
</evidence>
<evidence type="ECO:0000313" key="7">
    <source>
        <dbReference type="Proteomes" id="UP000241769"/>
    </source>
</evidence>
<dbReference type="GO" id="GO:0000155">
    <property type="term" value="F:phosphorelay sensor kinase activity"/>
    <property type="evidence" value="ECO:0007669"/>
    <property type="project" value="InterPro"/>
</dbReference>
<dbReference type="InterPro" id="IPR001789">
    <property type="entry name" value="Sig_transdc_resp-reg_receiver"/>
</dbReference>
<dbReference type="InterPro" id="IPR005467">
    <property type="entry name" value="His_kinase_dom"/>
</dbReference>
<feature type="compositionally biased region" description="Basic and acidic residues" evidence="3">
    <location>
        <begin position="48"/>
        <end position="57"/>
    </location>
</feature>
<feature type="domain" description="Histidine kinase" evidence="4">
    <location>
        <begin position="414"/>
        <end position="626"/>
    </location>
</feature>
<keyword evidence="1 2" id="KW-0597">Phosphoprotein</keyword>
<dbReference type="OrthoDB" id="16389at2759"/>
<dbReference type="PROSITE" id="PS50109">
    <property type="entry name" value="HIS_KIN"/>
    <property type="match status" value="2"/>
</dbReference>
<keyword evidence="6" id="KW-0418">Kinase</keyword>
<evidence type="ECO:0000256" key="1">
    <source>
        <dbReference type="ARBA" id="ARBA00022553"/>
    </source>
</evidence>
<protein>
    <submittedName>
        <fullName evidence="6">PAS/PAC sensor hybrid histidine kinase</fullName>
    </submittedName>
</protein>
<gene>
    <name evidence="6" type="ORF">PROFUN_02913</name>
</gene>
<dbReference type="PRINTS" id="PR00344">
    <property type="entry name" value="BCTRLSENSOR"/>
</dbReference>
<dbReference type="SUPFAM" id="SSF55781">
    <property type="entry name" value="GAF domain-like"/>
    <property type="match status" value="1"/>
</dbReference>
<dbReference type="SMART" id="SM00388">
    <property type="entry name" value="HisKA"/>
    <property type="match status" value="2"/>
</dbReference>
<dbReference type="Gene3D" id="3.30.565.10">
    <property type="entry name" value="Histidine kinase-like ATPase, C-terminal domain"/>
    <property type="match status" value="2"/>
</dbReference>
<sequence length="1180" mass="133807">MVGRSRYSREVRTFVPSIIPPSSYGHLDVSLVGSTHQRHHQGAHFSRRTNEMQERTPKRPRMTLEDGEEGSFVRDGRAEELKRMFEETKWEETKLGPKRHWPQAFHDVMQIAFQAEFPTALYLGKNLCTIYNAGFARMFEEKHPHMWAMPMEELWSETWHVVGPLIHGVIESGKGFYASDHLLILKRGEDLQEMYFTFAYSPVTEGRHVVGILVNLLDTSQQVYSRRQTQVLKDLNNIENISNNEERTVAILNDILNKSSYDIPCYGLYIVSDDKLLLRSHSFGEHSSNFPCSISHRPSEGGNIFENSIQSAAIQQTEVLITENCSVGPFGEWSLPVTRWVALPFEISGSHHKCVLLCGLNQRRRWDRSYRNFMQLVSSQVSVSLSKSRIREELTRKAVALSQMDRQRTIFFSNVSHEFKTPITLMLGPMEDFDARNLSAKHARQIPIVKRNVVRLLHLVNRLLDFNASTQGEMAVKYSRVNLGQVTEDLAALFSSAFEQRNIEFLFDCTKVKKVYVDIQKWEVLVMNLVSNAFKYTERGRVVVRLQYCEEKGWVEFSVKDTGVGIREEHLPRVMERFYTVRENKTQYASTGIGLSVVNTIVNLHHGTIGIASQGTTVTIRIPVGSRKLCHSTTEFSPSIANPNHGGFSVNSYLSTLKPSSSSESVSDEGGILYLVYMSTHHMPSDTVIDEILEGQYELRIFLQPSELMEATKERLPTLFLLSMDDNQEEMELLIRNIRDHRDCADIPILLYTNRRDQSQAEWLDRGVDECIVPPYSDAELMTRVAATIRQYIEQTEVRKRDQELRKQAEIAKNAKDTFLASVAHELRTPLAPVLMQLEDMVGDTSIPRRRQKQISTILKAVHSEIYLVDNLLDMVKIGRGKLVLNREEVNVDDIIRQVATVVQDESGADCPKIKLSLDAAIHHAQADPTRLRQVFWNILKNAVKFGRSGHVIDVRTFNSPDGLTLSVQIIDYGMGIDDARISHLFEPIEQDVSGINQYKDTGLGTSLHISRSIMMLHGGAIDVRSEGLDRGSTFTVTIPCQAATEKNAPVQHVEAPQVSVRILLVEDNESIRMVMNRILTVKMNHTVRTAPMVGTAMDIASDWTFDLLISDIGLPDGTGYDLIRNLIQTKGKSFRSIALSGYSLPEDVQASIEAGFDIHMTKPVQTAILQQTIQRLFTS</sequence>
<dbReference type="EMBL" id="MDYQ01000027">
    <property type="protein sequence ID" value="PRP86764.1"/>
    <property type="molecule type" value="Genomic_DNA"/>
</dbReference>
<evidence type="ECO:0000313" key="6">
    <source>
        <dbReference type="EMBL" id="PRP86764.1"/>
    </source>
</evidence>
<feature type="compositionally biased region" description="Basic residues" evidence="3">
    <location>
        <begin position="36"/>
        <end position="47"/>
    </location>
</feature>
<dbReference type="AlphaFoldDB" id="A0A2P6NS23"/>
<reference evidence="6 7" key="1">
    <citation type="journal article" date="2018" name="Genome Biol. Evol.">
        <title>Multiple Roots of Fruiting Body Formation in Amoebozoa.</title>
        <authorList>
            <person name="Hillmann F."/>
            <person name="Forbes G."/>
            <person name="Novohradska S."/>
            <person name="Ferling I."/>
            <person name="Riege K."/>
            <person name="Groth M."/>
            <person name="Westermann M."/>
            <person name="Marz M."/>
            <person name="Spaller T."/>
            <person name="Winckler T."/>
            <person name="Schaap P."/>
            <person name="Glockner G."/>
        </authorList>
    </citation>
    <scope>NUCLEOTIDE SEQUENCE [LARGE SCALE GENOMIC DNA]</scope>
    <source>
        <strain evidence="6 7">Jena</strain>
    </source>
</reference>
<dbReference type="SUPFAM" id="SSF47384">
    <property type="entry name" value="Homodimeric domain of signal transducing histidine kinase"/>
    <property type="match status" value="2"/>
</dbReference>
<feature type="region of interest" description="Disordered" evidence="3">
    <location>
        <begin position="35"/>
        <end position="70"/>
    </location>
</feature>
<evidence type="ECO:0000256" key="3">
    <source>
        <dbReference type="SAM" id="MobiDB-lite"/>
    </source>
</evidence>
<keyword evidence="6" id="KW-0808">Transferase</keyword>
<feature type="domain" description="Response regulatory" evidence="5">
    <location>
        <begin position="1062"/>
        <end position="1178"/>
    </location>
</feature>
<dbReference type="SMART" id="SM00448">
    <property type="entry name" value="REC"/>
    <property type="match status" value="1"/>
</dbReference>
<dbReference type="InParanoid" id="A0A2P6NS23"/>
<dbReference type="Pfam" id="PF00512">
    <property type="entry name" value="HisKA"/>
    <property type="match status" value="2"/>
</dbReference>
<dbReference type="InterPro" id="IPR011006">
    <property type="entry name" value="CheY-like_superfamily"/>
</dbReference>
<dbReference type="InterPro" id="IPR003594">
    <property type="entry name" value="HATPase_dom"/>
</dbReference>
<dbReference type="Proteomes" id="UP000241769">
    <property type="component" value="Unassembled WGS sequence"/>
</dbReference>
<dbReference type="CDD" id="cd00082">
    <property type="entry name" value="HisKA"/>
    <property type="match status" value="2"/>
</dbReference>
<keyword evidence="7" id="KW-1185">Reference proteome</keyword>
<dbReference type="SMART" id="SM00387">
    <property type="entry name" value="HATPase_c"/>
    <property type="match status" value="2"/>
</dbReference>
<dbReference type="SUPFAM" id="SSF52172">
    <property type="entry name" value="CheY-like"/>
    <property type="match status" value="2"/>
</dbReference>
<dbReference type="InterPro" id="IPR004358">
    <property type="entry name" value="Sig_transdc_His_kin-like_C"/>
</dbReference>
<dbReference type="Gene3D" id="1.10.287.130">
    <property type="match status" value="2"/>
</dbReference>
<dbReference type="InterPro" id="IPR003661">
    <property type="entry name" value="HisK_dim/P_dom"/>
</dbReference>
<organism evidence="6 7">
    <name type="scientific">Planoprotostelium fungivorum</name>
    <dbReference type="NCBI Taxonomy" id="1890364"/>
    <lineage>
        <taxon>Eukaryota</taxon>
        <taxon>Amoebozoa</taxon>
        <taxon>Evosea</taxon>
        <taxon>Variosea</taxon>
        <taxon>Cavosteliida</taxon>
        <taxon>Cavosteliaceae</taxon>
        <taxon>Planoprotostelium</taxon>
    </lineage>
</organism>
<feature type="domain" description="Histidine kinase" evidence="4">
    <location>
        <begin position="822"/>
        <end position="1043"/>
    </location>
</feature>
<dbReference type="PANTHER" id="PTHR43547:SF2">
    <property type="entry name" value="HYBRID SIGNAL TRANSDUCTION HISTIDINE KINASE C"/>
    <property type="match status" value="1"/>
</dbReference>
<proteinExistence type="predicted"/>
<accession>A0A2P6NS23</accession>
<dbReference type="Pfam" id="PF02518">
    <property type="entry name" value="HATPase_c"/>
    <property type="match status" value="2"/>
</dbReference>
<name>A0A2P6NS23_9EUKA</name>
<dbReference type="PANTHER" id="PTHR43547">
    <property type="entry name" value="TWO-COMPONENT HISTIDINE KINASE"/>
    <property type="match status" value="1"/>
</dbReference>
<evidence type="ECO:0000259" key="4">
    <source>
        <dbReference type="PROSITE" id="PS50109"/>
    </source>
</evidence>
<dbReference type="STRING" id="1890364.A0A2P6NS23"/>
<feature type="modified residue" description="4-aspartylphosphate" evidence="2">
    <location>
        <position position="1112"/>
    </location>
</feature>